<proteinExistence type="predicted"/>
<dbReference type="Pfam" id="PF25857">
    <property type="entry name" value="DUF7957"/>
    <property type="match status" value="1"/>
</dbReference>
<protein>
    <submittedName>
        <fullName evidence="1">Uncharacterized protein</fullName>
    </submittedName>
</protein>
<dbReference type="Proteomes" id="UP000708576">
    <property type="component" value="Unassembled WGS sequence"/>
</dbReference>
<reference evidence="1 2" key="1">
    <citation type="journal article" date="2015" name="Int. J. Syst. Evol. Microbiol.">
        <title>Carboxylicivirga linearis sp. nov., isolated from a sea cucumber culture pond.</title>
        <authorList>
            <person name="Wang F.Q."/>
            <person name="Zhou Y.X."/>
            <person name="Lin X.Z."/>
            <person name="Chen G.J."/>
            <person name="Du Z.J."/>
        </authorList>
    </citation>
    <scope>NUCLEOTIDE SEQUENCE [LARGE SCALE GENOMIC DNA]</scope>
    <source>
        <strain evidence="1 2">FB218</strain>
    </source>
</reference>
<keyword evidence="2" id="KW-1185">Reference proteome</keyword>
<evidence type="ECO:0000313" key="1">
    <source>
        <dbReference type="EMBL" id="MBS2101208.1"/>
    </source>
</evidence>
<dbReference type="InterPro" id="IPR058263">
    <property type="entry name" value="DUF7957"/>
</dbReference>
<dbReference type="EMBL" id="JAGUCO010000049">
    <property type="protein sequence ID" value="MBS2101208.1"/>
    <property type="molecule type" value="Genomic_DNA"/>
</dbReference>
<sequence>MTIDFKNNRIYHFDKDLNLTEHKPISTEFKEIEVLSNGKILVVENYYEYENGDNSNLYCINQQMEIEWFLPYPYENHNSMDNYVGFTTNGDKVFANTFSCYRVEIDIEKGEIKNVQFTK</sequence>
<comment type="caution">
    <text evidence="1">The sequence shown here is derived from an EMBL/GenBank/DDBJ whole genome shotgun (WGS) entry which is preliminary data.</text>
</comment>
<accession>A0ABS5K210</accession>
<name>A0ABS5K210_9BACT</name>
<gene>
    <name evidence="1" type="ORF">KEM10_23180</name>
</gene>
<evidence type="ECO:0000313" key="2">
    <source>
        <dbReference type="Proteomes" id="UP000708576"/>
    </source>
</evidence>
<organism evidence="1 2">
    <name type="scientific">Carboxylicivirga linearis</name>
    <dbReference type="NCBI Taxonomy" id="1628157"/>
    <lineage>
        <taxon>Bacteria</taxon>
        <taxon>Pseudomonadati</taxon>
        <taxon>Bacteroidota</taxon>
        <taxon>Bacteroidia</taxon>
        <taxon>Marinilabiliales</taxon>
        <taxon>Marinilabiliaceae</taxon>
        <taxon>Carboxylicivirga</taxon>
    </lineage>
</organism>